<name>A0A2V3IRA6_9FLOR</name>
<gene>
    <name evidence="1" type="ORF">BWQ96_05590</name>
</gene>
<accession>A0A2V3IRA6</accession>
<dbReference type="EMBL" id="NBIV01000084">
    <property type="protein sequence ID" value="PXF44648.1"/>
    <property type="molecule type" value="Genomic_DNA"/>
</dbReference>
<dbReference type="AlphaFoldDB" id="A0A2V3IRA6"/>
<organism evidence="1 2">
    <name type="scientific">Gracilariopsis chorda</name>
    <dbReference type="NCBI Taxonomy" id="448386"/>
    <lineage>
        <taxon>Eukaryota</taxon>
        <taxon>Rhodophyta</taxon>
        <taxon>Florideophyceae</taxon>
        <taxon>Rhodymeniophycidae</taxon>
        <taxon>Gracilariales</taxon>
        <taxon>Gracilariaceae</taxon>
        <taxon>Gracilariopsis</taxon>
    </lineage>
</organism>
<proteinExistence type="predicted"/>
<protein>
    <submittedName>
        <fullName evidence="1">Uncharacterized protein</fullName>
    </submittedName>
</protein>
<evidence type="ECO:0000313" key="2">
    <source>
        <dbReference type="Proteomes" id="UP000247409"/>
    </source>
</evidence>
<comment type="caution">
    <text evidence="1">The sequence shown here is derived from an EMBL/GenBank/DDBJ whole genome shotgun (WGS) entry which is preliminary data.</text>
</comment>
<dbReference type="Proteomes" id="UP000247409">
    <property type="component" value="Unassembled WGS sequence"/>
</dbReference>
<reference evidence="1 2" key="1">
    <citation type="journal article" date="2018" name="Mol. Biol. Evol.">
        <title>Analysis of the draft genome of the red seaweed Gracilariopsis chorda provides insights into genome size evolution in Rhodophyta.</title>
        <authorList>
            <person name="Lee J."/>
            <person name="Yang E.C."/>
            <person name="Graf L."/>
            <person name="Yang J.H."/>
            <person name="Qiu H."/>
            <person name="Zel Zion U."/>
            <person name="Chan C.X."/>
            <person name="Stephens T.G."/>
            <person name="Weber A.P.M."/>
            <person name="Boo G.H."/>
            <person name="Boo S.M."/>
            <person name="Kim K.M."/>
            <person name="Shin Y."/>
            <person name="Jung M."/>
            <person name="Lee S.J."/>
            <person name="Yim H.S."/>
            <person name="Lee J.H."/>
            <person name="Bhattacharya D."/>
            <person name="Yoon H.S."/>
        </authorList>
    </citation>
    <scope>NUCLEOTIDE SEQUENCE [LARGE SCALE GENOMIC DNA]</scope>
    <source>
        <strain evidence="1 2">SKKU-2015</strain>
        <tissue evidence="1">Whole body</tissue>
    </source>
</reference>
<sequence length="258" mass="29011">MPGDGCPSFLRAVWNSLECKRAQGDISTSWIVTPRLYSLWALTSRVSTELFADCFNESGVLSAYCSIDVNDAAFSALGRWEDHESLIQGGAGNPPFDVQLISSIVRRFEMGVKRSSPYCRLVILPLGKRYKLTSHINSLTSEGELLVSARPGSFPFMNEQVLLSKEHHKPKPSKYQSLGIFVWCNREYLLEYSPPVDIEKLYQVCIDATLYTPEDVILHNDAFLRAFPLELRSSESMIATKQMQRGELVLIPPVSKQS</sequence>
<keyword evidence="2" id="KW-1185">Reference proteome</keyword>
<evidence type="ECO:0000313" key="1">
    <source>
        <dbReference type="EMBL" id="PXF44648.1"/>
    </source>
</evidence>